<keyword evidence="3 9" id="KW-0328">Glycosyltransferase</keyword>
<comment type="similarity">
    <text evidence="8">In the C-terminal section; belongs to the anthranilate phosphoribosyltransferase family.</text>
</comment>
<evidence type="ECO:0000256" key="8">
    <source>
        <dbReference type="ARBA" id="ARBA00061188"/>
    </source>
</evidence>
<dbReference type="InterPro" id="IPR035902">
    <property type="entry name" value="Nuc_phospho_transferase"/>
</dbReference>
<evidence type="ECO:0000256" key="9">
    <source>
        <dbReference type="HAMAP-Rule" id="MF_00211"/>
    </source>
</evidence>
<dbReference type="GO" id="GO:0000287">
    <property type="term" value="F:magnesium ion binding"/>
    <property type="evidence" value="ECO:0007669"/>
    <property type="project" value="UniProtKB-UniRule"/>
</dbReference>
<comment type="caution">
    <text evidence="9">Lacks conserved residue(s) required for the propagation of feature annotation.</text>
</comment>
<dbReference type="SUPFAM" id="SSF52418">
    <property type="entry name" value="Nucleoside phosphorylase/phosphoribosyltransferase catalytic domain"/>
    <property type="match status" value="1"/>
</dbReference>
<feature type="binding site" evidence="9">
    <location>
        <begin position="94"/>
        <end position="97"/>
    </location>
    <ligand>
        <name>5-phospho-alpha-D-ribose 1-diphosphate</name>
        <dbReference type="ChEBI" id="CHEBI:58017"/>
    </ligand>
</feature>
<reference evidence="12 13" key="1">
    <citation type="submission" date="2017-05" db="EMBL/GenBank/DDBJ databases">
        <title>Comparative genomic and metabolic analysis of manganese-oxidizing mechanisms in Celeribater manganoxidans DY25T: its adaption to the environment of polymetallic nodule.</title>
        <authorList>
            <person name="Wang X."/>
        </authorList>
    </citation>
    <scope>NUCLEOTIDE SEQUENCE [LARGE SCALE GENOMIC DNA]</scope>
    <source>
        <strain evidence="12 13">DY25</strain>
    </source>
</reference>
<comment type="function">
    <text evidence="9">Catalyzes the transfer of the phosphoribosyl group of 5-phosphorylribose-1-pyrophosphate (PRPP) to anthranilate to yield N-(5'-phosphoribosyl)-anthranilate (PRA).</text>
</comment>
<evidence type="ECO:0000313" key="13">
    <source>
        <dbReference type="Proteomes" id="UP000219050"/>
    </source>
</evidence>
<feature type="binding site" evidence="9">
    <location>
        <position position="92"/>
    </location>
    <ligand>
        <name>5-phospho-alpha-D-ribose 1-diphosphate</name>
        <dbReference type="ChEBI" id="CHEBI:58017"/>
    </ligand>
</feature>
<evidence type="ECO:0000256" key="7">
    <source>
        <dbReference type="ARBA" id="ARBA00052328"/>
    </source>
</evidence>
<feature type="binding site" evidence="9">
    <location>
        <position position="230"/>
    </location>
    <ligand>
        <name>Mg(2+)</name>
        <dbReference type="ChEBI" id="CHEBI:18420"/>
        <label>2</label>
    </ligand>
</feature>
<dbReference type="GO" id="GO:0004048">
    <property type="term" value="F:anthranilate phosphoribosyltransferase activity"/>
    <property type="evidence" value="ECO:0007669"/>
    <property type="project" value="UniProtKB-UniRule"/>
</dbReference>
<dbReference type="InterPro" id="IPR017459">
    <property type="entry name" value="Glycosyl_Trfase_fam3_N_dom"/>
</dbReference>
<dbReference type="PANTHER" id="PTHR43285">
    <property type="entry name" value="ANTHRANILATE PHOSPHORIBOSYLTRANSFERASE"/>
    <property type="match status" value="1"/>
</dbReference>
<dbReference type="AlphaFoldDB" id="A0A291LZV9"/>
<keyword evidence="9" id="KW-0460">Magnesium</keyword>
<dbReference type="Proteomes" id="UP000219050">
    <property type="component" value="Chromosome"/>
</dbReference>
<keyword evidence="13" id="KW-1185">Reference proteome</keyword>
<feature type="binding site" evidence="9">
    <location>
        <position position="170"/>
    </location>
    <ligand>
        <name>anthranilate</name>
        <dbReference type="ChEBI" id="CHEBI:16567"/>
        <label>2</label>
    </ligand>
</feature>
<proteinExistence type="inferred from homology"/>
<comment type="pathway">
    <text evidence="1 9">Amino-acid biosynthesis; L-tryptophan biosynthesis; L-tryptophan from chorismate: step 2/5.</text>
</comment>
<dbReference type="InterPro" id="IPR000312">
    <property type="entry name" value="Glycosyl_Trfase_fam3"/>
</dbReference>
<protein>
    <recommendedName>
        <fullName evidence="9">Anthranilate phosphoribosyltransferase</fullName>
        <ecNumber evidence="9">2.4.2.18</ecNumber>
    </recommendedName>
</protein>
<accession>A0A291LZV9</accession>
<dbReference type="RefSeq" id="WP_097373405.1">
    <property type="nucleotide sequence ID" value="NZ_CP021404.1"/>
</dbReference>
<dbReference type="HAMAP" id="MF_00211">
    <property type="entry name" value="TrpD"/>
    <property type="match status" value="1"/>
</dbReference>
<dbReference type="FunFam" id="3.40.1030.10:FF:000002">
    <property type="entry name" value="Anthranilate phosphoribosyltransferase"/>
    <property type="match status" value="1"/>
</dbReference>
<feature type="binding site" evidence="9">
    <location>
        <position position="84"/>
    </location>
    <ligand>
        <name>anthranilate</name>
        <dbReference type="ChEBI" id="CHEBI:16567"/>
        <label>1</label>
    </ligand>
</feature>
<dbReference type="NCBIfam" id="TIGR01245">
    <property type="entry name" value="trpD"/>
    <property type="match status" value="1"/>
</dbReference>
<comment type="catalytic activity">
    <reaction evidence="7 9">
        <text>N-(5-phospho-beta-D-ribosyl)anthranilate + diphosphate = 5-phospho-alpha-D-ribose 1-diphosphate + anthranilate</text>
        <dbReference type="Rhea" id="RHEA:11768"/>
        <dbReference type="ChEBI" id="CHEBI:16567"/>
        <dbReference type="ChEBI" id="CHEBI:18277"/>
        <dbReference type="ChEBI" id="CHEBI:33019"/>
        <dbReference type="ChEBI" id="CHEBI:58017"/>
        <dbReference type="EC" id="2.4.2.18"/>
    </reaction>
</comment>
<dbReference type="EMBL" id="CP021404">
    <property type="protein sequence ID" value="ATI42157.1"/>
    <property type="molecule type" value="Genomic_DNA"/>
</dbReference>
<evidence type="ECO:0000256" key="3">
    <source>
        <dbReference type="ARBA" id="ARBA00022676"/>
    </source>
</evidence>
<evidence type="ECO:0000313" key="12">
    <source>
        <dbReference type="EMBL" id="ATI42157.1"/>
    </source>
</evidence>
<dbReference type="PANTHER" id="PTHR43285:SF2">
    <property type="entry name" value="ANTHRANILATE PHOSPHORIBOSYLTRANSFERASE"/>
    <property type="match status" value="1"/>
</dbReference>
<feature type="binding site" evidence="9">
    <location>
        <begin position="87"/>
        <end position="88"/>
    </location>
    <ligand>
        <name>5-phospho-alpha-D-ribose 1-diphosphate</name>
        <dbReference type="ChEBI" id="CHEBI:58017"/>
    </ligand>
</feature>
<feature type="domain" description="Glycosyl transferase family 3" evidence="10">
    <location>
        <begin position="78"/>
        <end position="327"/>
    </location>
</feature>
<evidence type="ECO:0000256" key="5">
    <source>
        <dbReference type="ARBA" id="ARBA00022822"/>
    </source>
</evidence>
<keyword evidence="5 9" id="KW-0822">Tryptophan biosynthesis</keyword>
<dbReference type="SUPFAM" id="SSF47648">
    <property type="entry name" value="Nucleoside phosphorylase/phosphoribosyltransferase N-terminal domain"/>
    <property type="match status" value="1"/>
</dbReference>
<comment type="cofactor">
    <cofactor evidence="9">
        <name>Mg(2+)</name>
        <dbReference type="ChEBI" id="CHEBI:18420"/>
    </cofactor>
    <text evidence="9">Binds 2 magnesium ions per monomer.</text>
</comment>
<organism evidence="12 13">
    <name type="scientific">Pacificitalea manganoxidans</name>
    <dbReference type="NCBI Taxonomy" id="1411902"/>
    <lineage>
        <taxon>Bacteria</taxon>
        <taxon>Pseudomonadati</taxon>
        <taxon>Pseudomonadota</taxon>
        <taxon>Alphaproteobacteria</taxon>
        <taxon>Rhodobacterales</taxon>
        <taxon>Paracoccaceae</taxon>
        <taxon>Pacificitalea</taxon>
    </lineage>
</organism>
<evidence type="ECO:0000256" key="4">
    <source>
        <dbReference type="ARBA" id="ARBA00022679"/>
    </source>
</evidence>
<keyword evidence="9" id="KW-0479">Metal-binding</keyword>
<feature type="binding site" evidence="9">
    <location>
        <position position="115"/>
    </location>
    <ligand>
        <name>anthranilate</name>
        <dbReference type="ChEBI" id="CHEBI:16567"/>
        <label>1</label>
    </ligand>
</feature>
<dbReference type="UniPathway" id="UPA00035">
    <property type="reaction ID" value="UER00041"/>
</dbReference>
<dbReference type="EC" id="2.4.2.18" evidence="9"/>
<feature type="binding site" evidence="9">
    <location>
        <position position="229"/>
    </location>
    <ligand>
        <name>Mg(2+)</name>
        <dbReference type="ChEBI" id="CHEBI:18420"/>
        <label>2</label>
    </ligand>
</feature>
<dbReference type="Gene3D" id="3.40.1030.10">
    <property type="entry name" value="Nucleoside phosphorylase/phosphoribosyltransferase catalytic domain"/>
    <property type="match status" value="1"/>
</dbReference>
<evidence type="ECO:0000256" key="6">
    <source>
        <dbReference type="ARBA" id="ARBA00023141"/>
    </source>
</evidence>
<dbReference type="Pfam" id="PF02885">
    <property type="entry name" value="Glycos_trans_3N"/>
    <property type="match status" value="1"/>
</dbReference>
<dbReference type="InterPro" id="IPR036320">
    <property type="entry name" value="Glycosyl_Trfase_fam3_N_dom_sf"/>
</dbReference>
<feature type="binding site" evidence="9">
    <location>
        <position position="96"/>
    </location>
    <ligand>
        <name>Mg(2+)</name>
        <dbReference type="ChEBI" id="CHEBI:18420"/>
        <label>1</label>
    </ligand>
</feature>
<evidence type="ECO:0000256" key="2">
    <source>
        <dbReference type="ARBA" id="ARBA00022605"/>
    </source>
</evidence>
<dbReference type="InterPro" id="IPR005940">
    <property type="entry name" value="Anthranilate_Pribosyl_Tfrase"/>
</dbReference>
<comment type="subunit">
    <text evidence="9">Homodimer.</text>
</comment>
<feature type="binding site" evidence="9">
    <location>
        <begin position="112"/>
        <end position="120"/>
    </location>
    <ligand>
        <name>5-phospho-alpha-D-ribose 1-diphosphate</name>
        <dbReference type="ChEBI" id="CHEBI:58017"/>
    </ligand>
</feature>
<dbReference type="GO" id="GO:0005829">
    <property type="term" value="C:cytosol"/>
    <property type="evidence" value="ECO:0007669"/>
    <property type="project" value="TreeGrafter"/>
</dbReference>
<feature type="domain" description="Glycosyl transferase family 3 N-terminal" evidence="11">
    <location>
        <begin position="15"/>
        <end position="70"/>
    </location>
</feature>
<feature type="binding site" evidence="9">
    <location>
        <position position="230"/>
    </location>
    <ligand>
        <name>Mg(2+)</name>
        <dbReference type="ChEBI" id="CHEBI:18420"/>
        <label>1</label>
    </ligand>
</feature>
<evidence type="ECO:0000259" key="11">
    <source>
        <dbReference type="Pfam" id="PF02885"/>
    </source>
</evidence>
<dbReference type="Pfam" id="PF00591">
    <property type="entry name" value="Glycos_transf_3"/>
    <property type="match status" value="1"/>
</dbReference>
<sequence length="343" mass="35129">MSSTSDTLKPLIGIAAGRSLSRDEAETAFEALFRGEASAAQIGGFLMALRTRGETVDEIAAAAAVMRAHCKPVRAPKGAIDIVGTGGDGKGTLNISTATAFVVAGTGVPVAKHGNRNLSSKSGAADALGALGIDVMVGPEMVERALAEIGIGFMMAPMHHPAMAHVGPARTELGTRTIFNILGPLTNPAGVTRQLTGAFSRDLIRPMAETLRDLGSEAAWLVHGGDGTDELSIAGVSYVAELRDGTVTERELHPDEAGLPVHPFEDLLGGAPEDNGRAFAALLDGTHSAYRDAVLLNAAAALVLTERVTSLPDGVAMAAESIDSGAARAKVDGLARLCASQPA</sequence>
<dbReference type="Gene3D" id="1.20.970.10">
    <property type="entry name" value="Transferase, Pyrimidine Nucleoside Phosphorylase, Chain C"/>
    <property type="match status" value="1"/>
</dbReference>
<keyword evidence="2 9" id="KW-0028">Amino-acid biosynthesis</keyword>
<keyword evidence="4 9" id="KW-0808">Transferase</keyword>
<name>A0A291LZV9_9RHOB</name>
<evidence type="ECO:0000259" key="10">
    <source>
        <dbReference type="Pfam" id="PF00591"/>
    </source>
</evidence>
<feature type="binding site" evidence="9">
    <location>
        <position position="84"/>
    </location>
    <ligand>
        <name>5-phospho-alpha-D-ribose 1-diphosphate</name>
        <dbReference type="ChEBI" id="CHEBI:58017"/>
    </ligand>
</feature>
<comment type="similarity">
    <text evidence="9">Belongs to the anthranilate phosphoribosyltransferase family.</text>
</comment>
<feature type="binding site" evidence="9">
    <location>
        <position position="124"/>
    </location>
    <ligand>
        <name>5-phospho-alpha-D-ribose 1-diphosphate</name>
        <dbReference type="ChEBI" id="CHEBI:58017"/>
    </ligand>
</feature>
<dbReference type="KEGG" id="cmag:CBW24_09120"/>
<dbReference type="GO" id="GO:0000162">
    <property type="term" value="P:L-tryptophan biosynthetic process"/>
    <property type="evidence" value="ECO:0007669"/>
    <property type="project" value="UniProtKB-UniRule"/>
</dbReference>
<dbReference type="OrthoDB" id="9806430at2"/>
<keyword evidence="6 9" id="KW-0057">Aromatic amino acid biosynthesis</keyword>
<evidence type="ECO:0000256" key="1">
    <source>
        <dbReference type="ARBA" id="ARBA00004907"/>
    </source>
</evidence>
<gene>
    <name evidence="9" type="primary">trpD</name>
    <name evidence="12" type="ORF">CBW24_09120</name>
</gene>